<evidence type="ECO:0000256" key="4">
    <source>
        <dbReference type="ARBA" id="ARBA00023125"/>
    </source>
</evidence>
<dbReference type="Gene3D" id="4.10.240.10">
    <property type="entry name" value="Zn(2)-C6 fungal-type DNA-binding domain"/>
    <property type="match status" value="1"/>
</dbReference>
<keyword evidence="1" id="KW-0479">Metal-binding</keyword>
<dbReference type="GO" id="GO:0003677">
    <property type="term" value="F:DNA binding"/>
    <property type="evidence" value="ECO:0007669"/>
    <property type="project" value="UniProtKB-KW"/>
</dbReference>
<dbReference type="PROSITE" id="PS00463">
    <property type="entry name" value="ZN2_CY6_FUNGAL_1"/>
    <property type="match status" value="1"/>
</dbReference>
<evidence type="ECO:0000256" key="2">
    <source>
        <dbReference type="ARBA" id="ARBA00022833"/>
    </source>
</evidence>
<keyword evidence="10" id="KW-1185">Reference proteome</keyword>
<dbReference type="GO" id="GO:0008270">
    <property type="term" value="F:zinc ion binding"/>
    <property type="evidence" value="ECO:0007669"/>
    <property type="project" value="InterPro"/>
</dbReference>
<keyword evidence="2" id="KW-0862">Zinc</keyword>
<dbReference type="RefSeq" id="XP_025532115.1">
    <property type="nucleotide sequence ID" value="XM_025674203.1"/>
</dbReference>
<evidence type="ECO:0000313" key="10">
    <source>
        <dbReference type="Proteomes" id="UP000249497"/>
    </source>
</evidence>
<name>A0A8T8XDW4_ASPJA</name>
<dbReference type="Pfam" id="PF00172">
    <property type="entry name" value="Zn_clus"/>
    <property type="match status" value="1"/>
</dbReference>
<dbReference type="GeneID" id="37177895"/>
<dbReference type="InterPro" id="IPR052360">
    <property type="entry name" value="Transcr_Regulatory_Proteins"/>
</dbReference>
<dbReference type="PROSITE" id="PS50048">
    <property type="entry name" value="ZN2_CY6_FUNGAL_2"/>
    <property type="match status" value="1"/>
</dbReference>
<dbReference type="PANTHER" id="PTHR36206">
    <property type="entry name" value="ASPERCRYPTIN BIOSYNTHESIS CLUSTER-SPECIFIC TRANSCRIPTION REGULATOR ATNN-RELATED"/>
    <property type="match status" value="1"/>
</dbReference>
<evidence type="ECO:0000256" key="5">
    <source>
        <dbReference type="ARBA" id="ARBA00023163"/>
    </source>
</evidence>
<protein>
    <recommendedName>
        <fullName evidence="8">Zn(2)-C6 fungal-type domain-containing protein</fullName>
    </recommendedName>
</protein>
<sequence>MADEEQYGKLGSKAIEIEAWALICTGNEPFSATRTERAMTGRPQAARSRNGCITCKIRRVKCDEQRPECNRCLSTGRTCDGYQDGSQSQSLVQKPCSLRIIQHIPPGRKIQPAVQVNVDEHRSLEFFHHYTLPGLGPEVSSYLLQATTSEPVIRSVAMAVGSVHRSFAFVSDEDTTFTLLHYNKAIRQLVTSPQSKSTVLLACILFFCCECLQGRYKTAIQHALSGLRILQQQQLLPPSSLERAPAAVSSLFHAVQSQVLEIEGMEGLDPESQPKLSPPASNANPLQAGLPLDVRDHQRIFRQLYYRFVQIDALIEAFESIPNDNSPAHIAHEQQLLAEWFRVRADLKTWMRDFDCQTIHAWQADPRTASLHADSIAILKAWKLLFSMYFRMNWPPSELAWDQFTPDFQSIVSLVSIVTGNNCINHVSAALNVASAPTTTRQDSRTPPRRSAPPPLLPTPPPPVPSQPIFTLSLGFLTPLYICATRCRDSTIRHHALRLLETCRRREGVWDSDLAARVARRIIAIEEQAAGVEPGIAVYRSANISLEARVRSSSPQFAEGRKATLRYVGGGSGPEVGLMEETIVW</sequence>
<dbReference type="SUPFAM" id="SSF57701">
    <property type="entry name" value="Zn2/Cys6 DNA-binding domain"/>
    <property type="match status" value="1"/>
</dbReference>
<feature type="domain" description="Zn(2)-C6 fungal-type" evidence="8">
    <location>
        <begin position="51"/>
        <end position="79"/>
    </location>
</feature>
<organism evidence="9 10">
    <name type="scientific">Aspergillus japonicus CBS 114.51</name>
    <dbReference type="NCBI Taxonomy" id="1448312"/>
    <lineage>
        <taxon>Eukaryota</taxon>
        <taxon>Fungi</taxon>
        <taxon>Dikarya</taxon>
        <taxon>Ascomycota</taxon>
        <taxon>Pezizomycotina</taxon>
        <taxon>Eurotiomycetes</taxon>
        <taxon>Eurotiomycetidae</taxon>
        <taxon>Eurotiales</taxon>
        <taxon>Aspergillaceae</taxon>
        <taxon>Aspergillus</taxon>
        <taxon>Aspergillus subgen. Circumdati</taxon>
    </lineage>
</organism>
<dbReference type="InterPro" id="IPR001138">
    <property type="entry name" value="Zn2Cys6_DnaBD"/>
</dbReference>
<evidence type="ECO:0000313" key="9">
    <source>
        <dbReference type="EMBL" id="RAH86221.1"/>
    </source>
</evidence>
<evidence type="ECO:0000256" key="7">
    <source>
        <dbReference type="SAM" id="MobiDB-lite"/>
    </source>
</evidence>
<keyword evidence="5" id="KW-0804">Transcription</keyword>
<keyword evidence="4" id="KW-0238">DNA-binding</keyword>
<dbReference type="OrthoDB" id="2593732at2759"/>
<dbReference type="GO" id="GO:0000981">
    <property type="term" value="F:DNA-binding transcription factor activity, RNA polymerase II-specific"/>
    <property type="evidence" value="ECO:0007669"/>
    <property type="project" value="InterPro"/>
</dbReference>
<feature type="region of interest" description="Disordered" evidence="7">
    <location>
        <begin position="435"/>
        <end position="462"/>
    </location>
</feature>
<evidence type="ECO:0000256" key="1">
    <source>
        <dbReference type="ARBA" id="ARBA00022723"/>
    </source>
</evidence>
<dbReference type="SMART" id="SM00066">
    <property type="entry name" value="GAL4"/>
    <property type="match status" value="1"/>
</dbReference>
<accession>A0A8T8XDW4</accession>
<dbReference type="GO" id="GO:0009893">
    <property type="term" value="P:positive regulation of metabolic process"/>
    <property type="evidence" value="ECO:0007669"/>
    <property type="project" value="UniProtKB-ARBA"/>
</dbReference>
<evidence type="ECO:0000256" key="6">
    <source>
        <dbReference type="ARBA" id="ARBA00023242"/>
    </source>
</evidence>
<dbReference type="CDD" id="cd00067">
    <property type="entry name" value="GAL4"/>
    <property type="match status" value="1"/>
</dbReference>
<evidence type="ECO:0000256" key="3">
    <source>
        <dbReference type="ARBA" id="ARBA00023015"/>
    </source>
</evidence>
<dbReference type="InterPro" id="IPR036864">
    <property type="entry name" value="Zn2-C6_fun-type_DNA-bd_sf"/>
</dbReference>
<dbReference type="Proteomes" id="UP000249497">
    <property type="component" value="Unassembled WGS sequence"/>
</dbReference>
<gene>
    <name evidence="9" type="ORF">BO86DRAFT_406586</name>
</gene>
<keyword evidence="3" id="KW-0805">Transcription regulation</keyword>
<reference evidence="9 10" key="1">
    <citation type="submission" date="2018-02" db="EMBL/GenBank/DDBJ databases">
        <title>The genomes of Aspergillus section Nigri reveals drivers in fungal speciation.</title>
        <authorList>
            <consortium name="DOE Joint Genome Institute"/>
            <person name="Vesth T.C."/>
            <person name="Nybo J."/>
            <person name="Theobald S."/>
            <person name="Brandl J."/>
            <person name="Frisvad J.C."/>
            <person name="Nielsen K.F."/>
            <person name="Lyhne E.K."/>
            <person name="Kogle M.E."/>
            <person name="Kuo A."/>
            <person name="Riley R."/>
            <person name="Clum A."/>
            <person name="Nolan M."/>
            <person name="Lipzen A."/>
            <person name="Salamov A."/>
            <person name="Henrissat B."/>
            <person name="Wiebenga A."/>
            <person name="De vries R.P."/>
            <person name="Grigoriev I.V."/>
            <person name="Mortensen U.H."/>
            <person name="Andersen M.R."/>
            <person name="Baker S.E."/>
        </authorList>
    </citation>
    <scope>NUCLEOTIDE SEQUENCE [LARGE SCALE GENOMIC DNA]</scope>
    <source>
        <strain evidence="9 10">CBS 114.51</strain>
    </source>
</reference>
<keyword evidence="6" id="KW-0539">Nucleus</keyword>
<feature type="compositionally biased region" description="Pro residues" evidence="7">
    <location>
        <begin position="450"/>
        <end position="462"/>
    </location>
</feature>
<dbReference type="PANTHER" id="PTHR36206:SF12">
    <property type="entry name" value="ASPERCRYPTIN BIOSYNTHESIS CLUSTER-SPECIFIC TRANSCRIPTION REGULATOR ATNN-RELATED"/>
    <property type="match status" value="1"/>
</dbReference>
<proteinExistence type="predicted"/>
<evidence type="ECO:0000259" key="8">
    <source>
        <dbReference type="PROSITE" id="PS50048"/>
    </source>
</evidence>
<dbReference type="AlphaFoldDB" id="A0A8T8XDW4"/>
<dbReference type="EMBL" id="KZ824773">
    <property type="protein sequence ID" value="RAH86221.1"/>
    <property type="molecule type" value="Genomic_DNA"/>
</dbReference>